<dbReference type="GO" id="GO:0000978">
    <property type="term" value="F:RNA polymerase II cis-regulatory region sequence-specific DNA binding"/>
    <property type="evidence" value="ECO:0007669"/>
    <property type="project" value="Ensembl"/>
</dbReference>
<dbReference type="GO" id="GO:0030154">
    <property type="term" value="P:cell differentiation"/>
    <property type="evidence" value="ECO:0007669"/>
    <property type="project" value="TreeGrafter"/>
</dbReference>
<evidence type="ECO:0000256" key="9">
    <source>
        <dbReference type="RuleBase" id="RU004019"/>
    </source>
</evidence>
<dbReference type="PANTHER" id="PTHR11849">
    <property type="entry name" value="ETS"/>
    <property type="match status" value="1"/>
</dbReference>
<dbReference type="GO" id="GO:0001817">
    <property type="term" value="P:regulation of cytokine production"/>
    <property type="evidence" value="ECO:0007669"/>
    <property type="project" value="Ensembl"/>
</dbReference>
<dbReference type="PANTHER" id="PTHR11849:SF156">
    <property type="entry name" value="ETS-RELATED TRANSCRIPTION FACTOR ELF-1"/>
    <property type="match status" value="1"/>
</dbReference>
<dbReference type="PROSITE" id="PS00346">
    <property type="entry name" value="ETS_DOMAIN_2"/>
    <property type="match status" value="1"/>
</dbReference>
<keyword evidence="3" id="KW-0597">Phosphoprotein</keyword>
<reference evidence="12" key="1">
    <citation type="submission" date="2025-08" db="UniProtKB">
        <authorList>
            <consortium name="Ensembl"/>
        </authorList>
    </citation>
    <scope>IDENTIFICATION</scope>
</reference>
<evidence type="ECO:0000313" key="12">
    <source>
        <dbReference type="Ensembl" id="ENSCWAP00000000189.1"/>
    </source>
</evidence>
<dbReference type="Proteomes" id="UP000694540">
    <property type="component" value="Unplaced"/>
</dbReference>
<dbReference type="GO" id="GO:0001228">
    <property type="term" value="F:DNA-binding transcription activator activity, RNA polymerase II-specific"/>
    <property type="evidence" value="ECO:0007669"/>
    <property type="project" value="Ensembl"/>
</dbReference>
<keyword evidence="6" id="KW-0010">Activator</keyword>
<reference evidence="12" key="2">
    <citation type="submission" date="2025-09" db="UniProtKB">
        <authorList>
            <consortium name="Ensembl"/>
        </authorList>
    </citation>
    <scope>IDENTIFICATION</scope>
</reference>
<organism evidence="12 13">
    <name type="scientific">Catagonus wagneri</name>
    <name type="common">Chacoan peccary</name>
    <dbReference type="NCBI Taxonomy" id="51154"/>
    <lineage>
        <taxon>Eukaryota</taxon>
        <taxon>Metazoa</taxon>
        <taxon>Chordata</taxon>
        <taxon>Craniata</taxon>
        <taxon>Vertebrata</taxon>
        <taxon>Euteleostomi</taxon>
        <taxon>Mammalia</taxon>
        <taxon>Eutheria</taxon>
        <taxon>Laurasiatheria</taxon>
        <taxon>Artiodactyla</taxon>
        <taxon>Suina</taxon>
        <taxon>Tayassuidae</taxon>
        <taxon>Catagonus</taxon>
    </lineage>
</organism>
<feature type="compositionally biased region" description="Basic and acidic residues" evidence="10">
    <location>
        <begin position="566"/>
        <end position="580"/>
    </location>
</feature>
<evidence type="ECO:0000256" key="10">
    <source>
        <dbReference type="SAM" id="MobiDB-lite"/>
    </source>
</evidence>
<evidence type="ECO:0000256" key="6">
    <source>
        <dbReference type="ARBA" id="ARBA00023159"/>
    </source>
</evidence>
<evidence type="ECO:0000256" key="1">
    <source>
        <dbReference type="ARBA" id="ARBA00004123"/>
    </source>
</evidence>
<keyword evidence="4" id="KW-0805">Transcription regulation</keyword>
<keyword evidence="7" id="KW-0804">Transcription</keyword>
<dbReference type="InterPro" id="IPR000418">
    <property type="entry name" value="Ets_dom"/>
</dbReference>
<evidence type="ECO:0000256" key="5">
    <source>
        <dbReference type="ARBA" id="ARBA00023125"/>
    </source>
</evidence>
<gene>
    <name evidence="12" type="primary">ELF1</name>
</gene>
<protein>
    <submittedName>
        <fullName evidence="12">E74 like ETS transcription factor 1</fullName>
    </submittedName>
</protein>
<dbReference type="Pfam" id="PF00178">
    <property type="entry name" value="Ets"/>
    <property type="match status" value="1"/>
</dbReference>
<dbReference type="Pfam" id="PF12310">
    <property type="entry name" value="Elf-1_N"/>
    <property type="match status" value="1"/>
</dbReference>
<feature type="region of interest" description="Disordered" evidence="10">
    <location>
        <begin position="566"/>
        <end position="590"/>
    </location>
</feature>
<evidence type="ECO:0000256" key="7">
    <source>
        <dbReference type="ARBA" id="ARBA00023163"/>
    </source>
</evidence>
<feature type="compositionally biased region" description="Low complexity" evidence="10">
    <location>
        <begin position="305"/>
        <end position="343"/>
    </location>
</feature>
<dbReference type="InterPro" id="IPR022084">
    <property type="entry name" value="TF_Elf_N"/>
</dbReference>
<evidence type="ECO:0000256" key="4">
    <source>
        <dbReference type="ARBA" id="ARBA00023015"/>
    </source>
</evidence>
<feature type="compositionally biased region" description="Basic residues" evidence="10">
    <location>
        <begin position="173"/>
        <end position="182"/>
    </location>
</feature>
<evidence type="ECO:0000313" key="13">
    <source>
        <dbReference type="Proteomes" id="UP000694540"/>
    </source>
</evidence>
<dbReference type="PROSITE" id="PS50061">
    <property type="entry name" value="ETS_DOMAIN_3"/>
    <property type="match status" value="1"/>
</dbReference>
<keyword evidence="5 9" id="KW-0238">DNA-binding</keyword>
<dbReference type="Ensembl" id="ENSCWAT00000000221.1">
    <property type="protein sequence ID" value="ENSCWAP00000000189.1"/>
    <property type="gene ID" value="ENSCWAG00000000184.1"/>
</dbReference>
<name>A0A8C3VIN4_9CETA</name>
<evidence type="ECO:0000259" key="11">
    <source>
        <dbReference type="PROSITE" id="PS50061"/>
    </source>
</evidence>
<dbReference type="InterPro" id="IPR046328">
    <property type="entry name" value="ETS_fam"/>
</dbReference>
<dbReference type="SMART" id="SM00413">
    <property type="entry name" value="ETS"/>
    <property type="match status" value="1"/>
</dbReference>
<evidence type="ECO:0000256" key="2">
    <source>
        <dbReference type="ARBA" id="ARBA00005562"/>
    </source>
</evidence>
<dbReference type="GO" id="GO:0005634">
    <property type="term" value="C:nucleus"/>
    <property type="evidence" value="ECO:0007669"/>
    <property type="project" value="UniProtKB-SubCell"/>
</dbReference>
<proteinExistence type="inferred from homology"/>
<keyword evidence="13" id="KW-1185">Reference proteome</keyword>
<dbReference type="Gene3D" id="1.10.10.10">
    <property type="entry name" value="Winged helix-like DNA-binding domain superfamily/Winged helix DNA-binding domain"/>
    <property type="match status" value="1"/>
</dbReference>
<keyword evidence="8 9" id="KW-0539">Nucleus</keyword>
<dbReference type="InterPro" id="IPR036390">
    <property type="entry name" value="WH_DNA-bd_sf"/>
</dbReference>
<feature type="region of interest" description="Disordered" evidence="10">
    <location>
        <begin position="157"/>
        <end position="199"/>
    </location>
</feature>
<feature type="region of interest" description="Disordered" evidence="10">
    <location>
        <begin position="300"/>
        <end position="370"/>
    </location>
</feature>
<sequence length="616" mass="66710">MAAVVQQNDLVFEFASNVMEDEQQLGDPAIFPAVIVEHVPGADILNSYAGLACVEEPSDMITESSLDVAEEEIIEEDDDDITLTVEASCHNGDETIETIEAAEALLNMDSPGPMLDEKRINNNIFSSSEDDVVVAPITHVSVTLDGIPEVMETQQVQEPYARSPGPSSPEQPKKKKGRKTKPPRPDSPATTPNISVKKKNKDGKGNTIYLWEFLLALLQDKATCPKYIKWTQREKGIFKLVDSKAVSRLWGKHKNKPDMNYETMGRALRYYYQRGILAKVEGQRLVYQFKDMPKDLIYIDDEDPGSSIESSDPSLSSTTTSSRNQPSRSKGSSSPGTKGGATSVLKPGNSKAAKPKHPVEAAQPSEVVRTMQPTQTPYPTQLFRTIHVVQPVQAVPEGEATTSVQDETLSSSVQSIRTLQAPAQVPVVVSPGNQHLHTVTLQTVPITTVIASTDPSSGAGSQKFILQAIPSSQPMTVLKENVVLQSQKPGSPPSIVLSPAHVQQVLTSSVQSVCNGTVSVASSPSFSATTPVVTFSPRSSQLVAHPPGTVITSVIKAQETKTPIQEAEKREVEDHLKEGTEETEPQPQPYVMVVSNSNGFTSQVAIKNELLEPSSF</sequence>
<accession>A0A8C3VIN4</accession>
<dbReference type="InterPro" id="IPR036388">
    <property type="entry name" value="WH-like_DNA-bd_sf"/>
</dbReference>
<comment type="similarity">
    <text evidence="2 9">Belongs to the ETS family.</text>
</comment>
<evidence type="ECO:0000256" key="3">
    <source>
        <dbReference type="ARBA" id="ARBA00022553"/>
    </source>
</evidence>
<dbReference type="GO" id="GO:0050860">
    <property type="term" value="P:negative regulation of T cell receptor signaling pathway"/>
    <property type="evidence" value="ECO:0007669"/>
    <property type="project" value="Ensembl"/>
</dbReference>
<dbReference type="SUPFAM" id="SSF46785">
    <property type="entry name" value="Winged helix' DNA-binding domain"/>
    <property type="match status" value="1"/>
</dbReference>
<dbReference type="PRINTS" id="PR00454">
    <property type="entry name" value="ETSDOMAIN"/>
</dbReference>
<dbReference type="FunFam" id="1.10.10.10:FF:000066">
    <property type="entry name" value="ETS-related transcription factor Elf-2 isoform X1"/>
    <property type="match status" value="1"/>
</dbReference>
<comment type="subcellular location">
    <subcellularLocation>
        <location evidence="1 9">Nucleus</location>
    </subcellularLocation>
</comment>
<evidence type="ECO:0000256" key="8">
    <source>
        <dbReference type="ARBA" id="ARBA00023242"/>
    </source>
</evidence>
<dbReference type="PROSITE" id="PS00345">
    <property type="entry name" value="ETS_DOMAIN_1"/>
    <property type="match status" value="1"/>
</dbReference>
<dbReference type="AlphaFoldDB" id="A0A8C3VIN4"/>
<feature type="domain" description="ETS" evidence="11">
    <location>
        <begin position="208"/>
        <end position="290"/>
    </location>
</feature>
<dbReference type="GeneTree" id="ENSGT00940000157039"/>